<dbReference type="Pfam" id="PF12625">
    <property type="entry name" value="Arabinose_bd"/>
    <property type="match status" value="1"/>
</dbReference>
<feature type="domain" description="HTH-type transcriptional regulator AraC-type N-terminal" evidence="1">
    <location>
        <begin position="59"/>
        <end position="166"/>
    </location>
</feature>
<dbReference type="RefSeq" id="WP_119777131.1">
    <property type="nucleotide sequence ID" value="NZ_QYUK01000011.1"/>
</dbReference>
<dbReference type="AlphaFoldDB" id="A0A418W900"/>
<gene>
    <name evidence="2" type="ORF">D3874_05200</name>
</gene>
<evidence type="ECO:0000313" key="2">
    <source>
        <dbReference type="EMBL" id="RJF86495.1"/>
    </source>
</evidence>
<evidence type="ECO:0000259" key="1">
    <source>
        <dbReference type="Pfam" id="PF12625"/>
    </source>
</evidence>
<organism evidence="2 3">
    <name type="scientific">Oleomonas cavernae</name>
    <dbReference type="NCBI Taxonomy" id="2320859"/>
    <lineage>
        <taxon>Bacteria</taxon>
        <taxon>Pseudomonadati</taxon>
        <taxon>Pseudomonadota</taxon>
        <taxon>Alphaproteobacteria</taxon>
        <taxon>Acetobacterales</taxon>
        <taxon>Acetobacteraceae</taxon>
        <taxon>Oleomonas</taxon>
    </lineage>
</organism>
<protein>
    <recommendedName>
        <fullName evidence="1">HTH-type transcriptional regulator AraC-type N-terminal domain-containing protein</fullName>
    </recommendedName>
</protein>
<dbReference type="OrthoDB" id="7284377at2"/>
<comment type="caution">
    <text evidence="2">The sequence shown here is derived from an EMBL/GenBank/DDBJ whole genome shotgun (WGS) entry which is preliminary data.</text>
</comment>
<proteinExistence type="predicted"/>
<dbReference type="EMBL" id="QYUK01000011">
    <property type="protein sequence ID" value="RJF86495.1"/>
    <property type="molecule type" value="Genomic_DNA"/>
</dbReference>
<keyword evidence="3" id="KW-1185">Reference proteome</keyword>
<reference evidence="2 3" key="1">
    <citation type="submission" date="2018-09" db="EMBL/GenBank/DDBJ databases">
        <authorList>
            <person name="Zhu H."/>
        </authorList>
    </citation>
    <scope>NUCLEOTIDE SEQUENCE [LARGE SCALE GENOMIC DNA]</scope>
    <source>
        <strain evidence="2 3">K1W22B-8</strain>
    </source>
</reference>
<name>A0A418W900_9PROT</name>
<sequence length="188" mass="20251">MGKTTGQPLDPKSTGLALGRTFEDLLGASRAFQLGLGGSRQGDGAPRHEASVGEISGYREFARCVTSHAVQIGDEGLGLLAEPISLGTFHLLADAVVGEPTLLDIWRKCARFNNTVTSAPPFSVRHADDRIALAWGAFDPARVHPLFPFVQLLFFQRLTVWLTGRKSLEGILHVHAMAPPTSPTGRRS</sequence>
<dbReference type="InterPro" id="IPR032687">
    <property type="entry name" value="AraC-type_N"/>
</dbReference>
<dbReference type="Proteomes" id="UP000284605">
    <property type="component" value="Unassembled WGS sequence"/>
</dbReference>
<evidence type="ECO:0000313" key="3">
    <source>
        <dbReference type="Proteomes" id="UP000284605"/>
    </source>
</evidence>
<accession>A0A418W900</accession>